<evidence type="ECO:0000256" key="4">
    <source>
        <dbReference type="ARBA" id="ARBA00023016"/>
    </source>
</evidence>
<keyword evidence="7" id="KW-0472">Membrane</keyword>
<evidence type="ECO:0000313" key="8">
    <source>
        <dbReference type="EMBL" id="MFD2093076.1"/>
    </source>
</evidence>
<dbReference type="PANTHER" id="PTHR42749">
    <property type="entry name" value="CELL SHAPE-DETERMINING PROTEIN MREB"/>
    <property type="match status" value="1"/>
</dbReference>
<comment type="caution">
    <text evidence="8">The sequence shown here is derived from an EMBL/GenBank/DDBJ whole genome shotgun (WGS) entry which is preliminary data.</text>
</comment>
<keyword evidence="9" id="KW-1185">Reference proteome</keyword>
<keyword evidence="3" id="KW-0067">ATP-binding</keyword>
<dbReference type="PROSITE" id="PS01036">
    <property type="entry name" value="HSP70_3"/>
    <property type="match status" value="1"/>
</dbReference>
<evidence type="ECO:0000256" key="5">
    <source>
        <dbReference type="ARBA" id="ARBA00023186"/>
    </source>
</evidence>
<proteinExistence type="inferred from homology"/>
<protein>
    <submittedName>
        <fullName evidence="8">Hsp70 family protein</fullName>
    </submittedName>
</protein>
<dbReference type="Proteomes" id="UP001597402">
    <property type="component" value="Unassembled WGS sequence"/>
</dbReference>
<name>A0ABW4XCB2_9ACTN</name>
<dbReference type="PRINTS" id="PR00301">
    <property type="entry name" value="HEATSHOCK70"/>
</dbReference>
<dbReference type="SUPFAM" id="SSF53067">
    <property type="entry name" value="Actin-like ATPase domain"/>
    <property type="match status" value="2"/>
</dbReference>
<dbReference type="Gene3D" id="3.90.640.10">
    <property type="entry name" value="Actin, Chain A, domain 4"/>
    <property type="match status" value="1"/>
</dbReference>
<evidence type="ECO:0000256" key="7">
    <source>
        <dbReference type="SAM" id="Phobius"/>
    </source>
</evidence>
<keyword evidence="2" id="KW-0547">Nucleotide-binding</keyword>
<reference evidence="9" key="1">
    <citation type="journal article" date="2019" name="Int. J. Syst. Evol. Microbiol.">
        <title>The Global Catalogue of Microorganisms (GCM) 10K type strain sequencing project: providing services to taxonomists for standard genome sequencing and annotation.</title>
        <authorList>
            <consortium name="The Broad Institute Genomics Platform"/>
            <consortium name="The Broad Institute Genome Sequencing Center for Infectious Disease"/>
            <person name="Wu L."/>
            <person name="Ma J."/>
        </authorList>
    </citation>
    <scope>NUCLEOTIDE SEQUENCE [LARGE SCALE GENOMIC DNA]</scope>
    <source>
        <strain evidence="9">JCM 3338</strain>
    </source>
</reference>
<keyword evidence="5" id="KW-0143">Chaperone</keyword>
<dbReference type="Pfam" id="PF00012">
    <property type="entry name" value="HSP70"/>
    <property type="match status" value="1"/>
</dbReference>
<comment type="similarity">
    <text evidence="1">Belongs to the heat shock protein 70 family.</text>
</comment>
<dbReference type="Gene3D" id="3.30.420.40">
    <property type="match status" value="2"/>
</dbReference>
<feature type="transmembrane region" description="Helical" evidence="7">
    <location>
        <begin position="447"/>
        <end position="466"/>
    </location>
</feature>
<dbReference type="InterPro" id="IPR013126">
    <property type="entry name" value="Hsp_70_fam"/>
</dbReference>
<dbReference type="RefSeq" id="WP_376878211.1">
    <property type="nucleotide sequence ID" value="NZ_JBHUHP010000016.1"/>
</dbReference>
<keyword evidence="7" id="KW-1133">Transmembrane helix</keyword>
<evidence type="ECO:0000256" key="3">
    <source>
        <dbReference type="ARBA" id="ARBA00022840"/>
    </source>
</evidence>
<dbReference type="InterPro" id="IPR018181">
    <property type="entry name" value="Heat_shock_70_CS"/>
</dbReference>
<evidence type="ECO:0000313" key="9">
    <source>
        <dbReference type="Proteomes" id="UP001597402"/>
    </source>
</evidence>
<organism evidence="8 9">
    <name type="scientific">Blastococcus deserti</name>
    <dbReference type="NCBI Taxonomy" id="2259033"/>
    <lineage>
        <taxon>Bacteria</taxon>
        <taxon>Bacillati</taxon>
        <taxon>Actinomycetota</taxon>
        <taxon>Actinomycetes</taxon>
        <taxon>Geodermatophilales</taxon>
        <taxon>Geodermatophilaceae</taxon>
        <taxon>Blastococcus</taxon>
    </lineage>
</organism>
<keyword evidence="4" id="KW-0346">Stress response</keyword>
<evidence type="ECO:0000256" key="6">
    <source>
        <dbReference type="SAM" id="MobiDB-lite"/>
    </source>
</evidence>
<dbReference type="EMBL" id="JBHUHP010000016">
    <property type="protein sequence ID" value="MFD2093076.1"/>
    <property type="molecule type" value="Genomic_DNA"/>
</dbReference>
<evidence type="ECO:0000256" key="1">
    <source>
        <dbReference type="ARBA" id="ARBA00007381"/>
    </source>
</evidence>
<evidence type="ECO:0000256" key="2">
    <source>
        <dbReference type="ARBA" id="ARBA00022741"/>
    </source>
</evidence>
<dbReference type="PANTHER" id="PTHR42749:SF1">
    <property type="entry name" value="CELL SHAPE-DETERMINING PROTEIN MREB"/>
    <property type="match status" value="1"/>
</dbReference>
<keyword evidence="7" id="KW-0812">Transmembrane</keyword>
<gene>
    <name evidence="8" type="ORF">ACFSHS_16000</name>
</gene>
<feature type="region of interest" description="Disordered" evidence="6">
    <location>
        <begin position="405"/>
        <end position="426"/>
    </location>
</feature>
<dbReference type="InterPro" id="IPR043129">
    <property type="entry name" value="ATPase_NBD"/>
</dbReference>
<sequence length="468" mass="50810">MAAPFCLAVDFGTTNTVAVVTADDGQRADAPLQRITFGDDWRLPSAVFWSADGPPVVGRNAVRSQRMDPTRFIRCPKREMGFGAVPLGGHQVPVTQIVAAVLDTVHLETVRQLGGEPRHVVLTRPVQWAATRRGEFEEAARLAGWQEAQFLEEPVGAAIRLGSLDPLPSGKPFAVLDFGGGTLDVAVVQREGAAFDVLASDGADPLGGEDIDDLVFTYVLSTLVDQGAARLLADSPDPAWSSRRTALRRNCQLAKEQLSEQDWGAVGLPHGGDDVILTRQQFDGLAGPVLQRAAGTLHETVLQCGYDPATVPVYLVGGSSRIPTLRQMIRAQMHCEVRLVGDPQFVVSEGAALWAAHRPGAQRGRMLFERVWERFPDRRAALEDAGRAARETLTTARRRALEAGGRVRDAAERARNDPRVKETGERLRRETRRLVDEARQDARTSSAVLWSVLVVLLLVVVVVVAATG</sequence>
<accession>A0ABW4XCB2</accession>